<evidence type="ECO:0000256" key="1">
    <source>
        <dbReference type="ARBA" id="ARBA00022741"/>
    </source>
</evidence>
<dbReference type="SMART" id="SM01142">
    <property type="entry name" value="DSHCT"/>
    <property type="match status" value="1"/>
</dbReference>
<evidence type="ECO:0000256" key="3">
    <source>
        <dbReference type="ARBA" id="ARBA00022806"/>
    </source>
</evidence>
<evidence type="ECO:0000256" key="5">
    <source>
        <dbReference type="SAM" id="MobiDB-lite"/>
    </source>
</evidence>
<keyword evidence="3" id="KW-0347">Helicase</keyword>
<dbReference type="InterPro" id="IPR014001">
    <property type="entry name" value="Helicase_ATP-bd"/>
</dbReference>
<dbReference type="InterPro" id="IPR050699">
    <property type="entry name" value="RNA-DNA_Helicase"/>
</dbReference>
<dbReference type="EMBL" id="JAPCXC010000124">
    <property type="protein sequence ID" value="KAJ1604653.1"/>
    <property type="molecule type" value="Genomic_DNA"/>
</dbReference>
<keyword evidence="2" id="KW-0378">Hydrolase</keyword>
<sequence>YREFLNRFKDYPAHSSFAQRSRIGIVTGDVSINPDAQCVIMTTEILRTMLYRSDPCIEQIQTVIFDEVHYINDPERGVVWEEVLILLDPKVQLVLLSATIPNYIEFANWIGRIKQNTVYCIRTLHRPVPLKHYLYIYEKCFEIMDEHNKFNINGYKDMLDFIKTFKTKKSINSLKNKVNKLNSSISNKNSKTDLSLKSTPTQEIDQIQDLNISNDNDKQDSSSSSNNIDIMPTNKGIGKGESILSSNFETKFKTEVYRLQVFLKLLEKNDQLPVILFGFSRRKVEQLALSLSNLNFIYNHNEKTGRRGIDTFGNVFIFNSSHDTIPECIDIVKMMLNTYMPIQSKFKLTYQMILQLSCRHSLTIEDMMTKSFKEMFRAINIPIFQRNLKRKIQKYEEISSQINSIIQSFDSNIAISNFYFQQNHNQHQSILDTINHLIIILQNSLSISSQLFNKLSNSNINRNILHQKILNPGKLLLINSFALTGNSFPMFAHLLYYNPNSNLYTILLYSFESYNNLEIHPFINDNKTIPKSNSNEEFLYNDVVEQSIQDYQNTDKNKQINFIQNLLNLDKSNRKLNKNSSNSKQNSSNNLINIIHHSNLLSSNNNNNNPLIKNIKYYYIIENIPFDYFIFIFDLDHLSSLEKSMLKNINFNDKSILHNIAITFSNSLIKQDFSSLNSSNPNSNGKSKNKKSIKVNLFELIHNTQESSSLNSSSNNNNNINVNTCNNLWPKLLSISKTIKSIEIEYFQLLQNYNDLFIEFINNDIFKDYYSFIINNENQSQYSILHLILELNKLKHEINIYKHFINNESLDDYPEMKLKIQLLIEKGFLDENLTITTKGRIACELLTSDELTLIEILLNGSLHKLNNIHEITSILSCFVFPEKMDPSIINQRPSLPSVPLLTAHDEIIQIHQQYEQLHYKYQINLDTEHFWSLCNDQFMLIAYKWSNHESLKDIMEFIQNSQINNLHEGTIVRTILRLDELVRKLINSSKLIGDPILEEKLETIHQNISRDIIFMTSLYFN</sequence>
<dbReference type="GO" id="GO:0004386">
    <property type="term" value="F:helicase activity"/>
    <property type="evidence" value="ECO:0007669"/>
    <property type="project" value="UniProtKB-KW"/>
</dbReference>
<evidence type="ECO:0000259" key="6">
    <source>
        <dbReference type="PROSITE" id="PS51192"/>
    </source>
</evidence>
<dbReference type="OrthoDB" id="64767at2759"/>
<gene>
    <name evidence="7" type="ORF">OJ253_3553</name>
</gene>
<dbReference type="GO" id="GO:0016787">
    <property type="term" value="F:hydrolase activity"/>
    <property type="evidence" value="ECO:0007669"/>
    <property type="project" value="UniProtKB-KW"/>
</dbReference>
<organism evidence="7">
    <name type="scientific">Cryptosporidium canis</name>
    <dbReference type="NCBI Taxonomy" id="195482"/>
    <lineage>
        <taxon>Eukaryota</taxon>
        <taxon>Sar</taxon>
        <taxon>Alveolata</taxon>
        <taxon>Apicomplexa</taxon>
        <taxon>Conoidasida</taxon>
        <taxon>Coccidia</taxon>
        <taxon>Eucoccidiorida</taxon>
        <taxon>Eimeriorina</taxon>
        <taxon>Cryptosporidiidae</taxon>
        <taxon>Cryptosporidium</taxon>
    </lineage>
</organism>
<dbReference type="Pfam" id="PF00270">
    <property type="entry name" value="DEAD"/>
    <property type="match status" value="1"/>
</dbReference>
<evidence type="ECO:0000256" key="2">
    <source>
        <dbReference type="ARBA" id="ARBA00022801"/>
    </source>
</evidence>
<dbReference type="GO" id="GO:0003676">
    <property type="term" value="F:nucleic acid binding"/>
    <property type="evidence" value="ECO:0007669"/>
    <property type="project" value="InterPro"/>
</dbReference>
<dbReference type="InterPro" id="IPR011545">
    <property type="entry name" value="DEAD/DEAH_box_helicase_dom"/>
</dbReference>
<dbReference type="InterPro" id="IPR012961">
    <property type="entry name" value="Ski2/MTR4_C"/>
</dbReference>
<dbReference type="Proteomes" id="UP001067231">
    <property type="component" value="Unassembled WGS sequence"/>
</dbReference>
<evidence type="ECO:0000313" key="7">
    <source>
        <dbReference type="EMBL" id="KAJ1604653.1"/>
    </source>
</evidence>
<dbReference type="Pfam" id="PF08148">
    <property type="entry name" value="DSHCT"/>
    <property type="match status" value="1"/>
</dbReference>
<feature type="domain" description="Helicase ATP-binding" evidence="6">
    <location>
        <begin position="1"/>
        <end position="118"/>
    </location>
</feature>
<name>A0A9D5DJJ5_9CRYT</name>
<dbReference type="Gene3D" id="3.40.50.300">
    <property type="entry name" value="P-loop containing nucleotide triphosphate hydrolases"/>
    <property type="match status" value="2"/>
</dbReference>
<keyword evidence="1" id="KW-0547">Nucleotide-binding</keyword>
<dbReference type="PANTHER" id="PTHR12131:SF1">
    <property type="entry name" value="ATP-DEPENDENT RNA HELICASE SUPV3L1, MITOCHONDRIAL-RELATED"/>
    <property type="match status" value="1"/>
</dbReference>
<dbReference type="SUPFAM" id="SSF52540">
    <property type="entry name" value="P-loop containing nucleoside triphosphate hydrolases"/>
    <property type="match status" value="1"/>
</dbReference>
<feature type="non-terminal residue" evidence="7">
    <location>
        <position position="1"/>
    </location>
</feature>
<dbReference type="PANTHER" id="PTHR12131">
    <property type="entry name" value="ATP-DEPENDENT RNA AND DNA HELICASE"/>
    <property type="match status" value="1"/>
</dbReference>
<accession>A0A9D5DJJ5</accession>
<reference evidence="7" key="1">
    <citation type="submission" date="2022-10" db="EMBL/GenBank/DDBJ databases">
        <title>Adaptive evolution leads to modifications in subtelomeric GC content in a zoonotic Cryptosporidium species.</title>
        <authorList>
            <person name="Li J."/>
            <person name="Feng Y."/>
            <person name="Xiao L."/>
        </authorList>
    </citation>
    <scope>NUCLEOTIDE SEQUENCE</scope>
    <source>
        <strain evidence="7">33844</strain>
    </source>
</reference>
<proteinExistence type="predicted"/>
<dbReference type="GO" id="GO:0070478">
    <property type="term" value="P:nuclear-transcribed mRNA catabolic process, 3'-5' exonucleolytic nonsense-mediated decay"/>
    <property type="evidence" value="ECO:0007669"/>
    <property type="project" value="TreeGrafter"/>
</dbReference>
<feature type="compositionally biased region" description="Low complexity" evidence="5">
    <location>
        <begin position="221"/>
        <end position="230"/>
    </location>
</feature>
<dbReference type="PROSITE" id="PS51192">
    <property type="entry name" value="HELICASE_ATP_BIND_1"/>
    <property type="match status" value="1"/>
</dbReference>
<protein>
    <submittedName>
        <fullName evidence="7">mRNA translation inhibitor SKI2 SFII helicase</fullName>
    </submittedName>
</protein>
<evidence type="ECO:0000256" key="4">
    <source>
        <dbReference type="ARBA" id="ARBA00022840"/>
    </source>
</evidence>
<dbReference type="GO" id="GO:0005524">
    <property type="term" value="F:ATP binding"/>
    <property type="evidence" value="ECO:0007669"/>
    <property type="project" value="UniProtKB-KW"/>
</dbReference>
<dbReference type="AlphaFoldDB" id="A0A9D5DJJ5"/>
<keyword evidence="4" id="KW-0067">ATP-binding</keyword>
<dbReference type="GO" id="GO:0055087">
    <property type="term" value="C:Ski complex"/>
    <property type="evidence" value="ECO:0007669"/>
    <property type="project" value="TreeGrafter"/>
</dbReference>
<dbReference type="InterPro" id="IPR027417">
    <property type="entry name" value="P-loop_NTPase"/>
</dbReference>
<comment type="caution">
    <text evidence="7">The sequence shown here is derived from an EMBL/GenBank/DDBJ whole genome shotgun (WGS) entry which is preliminary data.</text>
</comment>
<feature type="region of interest" description="Disordered" evidence="5">
    <location>
        <begin position="210"/>
        <end position="233"/>
    </location>
</feature>
<dbReference type="Gene3D" id="1.10.3380.30">
    <property type="match status" value="1"/>
</dbReference>